<keyword evidence="2" id="KW-1185">Reference proteome</keyword>
<comment type="caution">
    <text evidence="1">The sequence shown here is derived from an EMBL/GenBank/DDBJ whole genome shotgun (WGS) entry which is preliminary data.</text>
</comment>
<dbReference type="InParanoid" id="D3BH95"/>
<protein>
    <submittedName>
        <fullName evidence="1">Uncharacterized protein</fullName>
    </submittedName>
</protein>
<reference evidence="1 2" key="1">
    <citation type="journal article" date="2011" name="Genome Res.">
        <title>Phylogeny-wide analysis of social amoeba genomes highlights ancient origins for complex intercellular communication.</title>
        <authorList>
            <person name="Heidel A.J."/>
            <person name="Lawal H.M."/>
            <person name="Felder M."/>
            <person name="Schilde C."/>
            <person name="Helps N.R."/>
            <person name="Tunggal B."/>
            <person name="Rivero F."/>
            <person name="John U."/>
            <person name="Schleicher M."/>
            <person name="Eichinger L."/>
            <person name="Platzer M."/>
            <person name="Noegel A.A."/>
            <person name="Schaap P."/>
            <person name="Gloeckner G."/>
        </authorList>
    </citation>
    <scope>NUCLEOTIDE SEQUENCE [LARGE SCALE GENOMIC DNA]</scope>
    <source>
        <strain evidence="2">ATCC 26659 / Pp 5 / PN500</strain>
    </source>
</reference>
<name>D3BH95_HETP5</name>
<dbReference type="AlphaFoldDB" id="D3BH95"/>
<dbReference type="Proteomes" id="UP000001396">
    <property type="component" value="Unassembled WGS sequence"/>
</dbReference>
<organism evidence="1 2">
    <name type="scientific">Heterostelium pallidum (strain ATCC 26659 / Pp 5 / PN500)</name>
    <name type="common">Cellular slime mold</name>
    <name type="synonym">Polysphondylium pallidum</name>
    <dbReference type="NCBI Taxonomy" id="670386"/>
    <lineage>
        <taxon>Eukaryota</taxon>
        <taxon>Amoebozoa</taxon>
        <taxon>Evosea</taxon>
        <taxon>Eumycetozoa</taxon>
        <taxon>Dictyostelia</taxon>
        <taxon>Acytosteliales</taxon>
        <taxon>Acytosteliaceae</taxon>
        <taxon>Heterostelium</taxon>
    </lineage>
</organism>
<evidence type="ECO:0000313" key="1">
    <source>
        <dbReference type="EMBL" id="EFA79072.1"/>
    </source>
</evidence>
<accession>D3BH95</accession>
<proteinExistence type="predicted"/>
<gene>
    <name evidence="1" type="ORF">PPL_07897</name>
</gene>
<sequence>MKEKWTEIYLEMINLPLLAMFVADRF</sequence>
<dbReference type="EMBL" id="ADBJ01000036">
    <property type="protein sequence ID" value="EFA79072.1"/>
    <property type="molecule type" value="Genomic_DNA"/>
</dbReference>
<evidence type="ECO:0000313" key="2">
    <source>
        <dbReference type="Proteomes" id="UP000001396"/>
    </source>
</evidence>